<evidence type="ECO:0000256" key="2">
    <source>
        <dbReference type="ARBA" id="ARBA00007599"/>
    </source>
</evidence>
<evidence type="ECO:0000256" key="10">
    <source>
        <dbReference type="ARBA" id="ARBA00032441"/>
    </source>
</evidence>
<comment type="subcellular location">
    <subcellularLocation>
        <location evidence="1">Cytoplasm</location>
    </subcellularLocation>
</comment>
<evidence type="ECO:0000313" key="12">
    <source>
        <dbReference type="Proteomes" id="UP000006055"/>
    </source>
</evidence>
<dbReference type="KEGG" id="dti:Desti_2996"/>
<evidence type="ECO:0000256" key="1">
    <source>
        <dbReference type="ARBA" id="ARBA00004496"/>
    </source>
</evidence>
<sequence>MLRSVSLITRSEEETMEVGAALGRFLRPGDMVFLIGELGSGKTRLAKGLIAQATGAPREDVVSPTFTLMNRFEGDFDVYHADLYRLAPEHVESIGLEDALDQGGALLVEWAERISWTEDDALVVRFQAPDRTDTRIIVLEWQDRSPWRERMPLILKEIPEGMKLDHESLSV</sequence>
<dbReference type="eggNOG" id="COG0802">
    <property type="taxonomic scope" value="Bacteria"/>
</dbReference>
<dbReference type="OrthoDB" id="9799110at2"/>
<dbReference type="GO" id="GO:0046872">
    <property type="term" value="F:metal ion binding"/>
    <property type="evidence" value="ECO:0007669"/>
    <property type="project" value="UniProtKB-KW"/>
</dbReference>
<evidence type="ECO:0000256" key="7">
    <source>
        <dbReference type="ARBA" id="ARBA00022741"/>
    </source>
</evidence>
<dbReference type="NCBIfam" id="TIGR00150">
    <property type="entry name" value="T6A_YjeE"/>
    <property type="match status" value="1"/>
</dbReference>
<keyword evidence="8" id="KW-0067">ATP-binding</keyword>
<keyword evidence="7" id="KW-0547">Nucleotide-binding</keyword>
<evidence type="ECO:0000256" key="9">
    <source>
        <dbReference type="ARBA" id="ARBA00022842"/>
    </source>
</evidence>
<dbReference type="GO" id="GO:0005737">
    <property type="term" value="C:cytoplasm"/>
    <property type="evidence" value="ECO:0007669"/>
    <property type="project" value="UniProtKB-SubCell"/>
</dbReference>
<comment type="similarity">
    <text evidence="2">Belongs to the TsaE family.</text>
</comment>
<evidence type="ECO:0000256" key="6">
    <source>
        <dbReference type="ARBA" id="ARBA00022723"/>
    </source>
</evidence>
<dbReference type="InterPro" id="IPR027417">
    <property type="entry name" value="P-loop_NTPase"/>
</dbReference>
<dbReference type="RefSeq" id="WP_014810799.1">
    <property type="nucleotide sequence ID" value="NC_018025.1"/>
</dbReference>
<dbReference type="STRING" id="706587.Desti_2996"/>
<evidence type="ECO:0000256" key="5">
    <source>
        <dbReference type="ARBA" id="ARBA00022694"/>
    </source>
</evidence>
<proteinExistence type="inferred from homology"/>
<keyword evidence="4" id="KW-0963">Cytoplasm</keyword>
<evidence type="ECO:0000256" key="8">
    <source>
        <dbReference type="ARBA" id="ARBA00022840"/>
    </source>
</evidence>
<keyword evidence="12" id="KW-1185">Reference proteome</keyword>
<dbReference type="GO" id="GO:0005524">
    <property type="term" value="F:ATP binding"/>
    <property type="evidence" value="ECO:0007669"/>
    <property type="project" value="UniProtKB-KW"/>
</dbReference>
<protein>
    <recommendedName>
        <fullName evidence="3">tRNA threonylcarbamoyladenosine biosynthesis protein TsaE</fullName>
    </recommendedName>
    <alternativeName>
        <fullName evidence="10">t(6)A37 threonylcarbamoyladenosine biosynthesis protein TsaE</fullName>
    </alternativeName>
</protein>
<accession>I4C7X1</accession>
<dbReference type="Gene3D" id="3.40.50.300">
    <property type="entry name" value="P-loop containing nucleotide triphosphate hydrolases"/>
    <property type="match status" value="1"/>
</dbReference>
<keyword evidence="5" id="KW-0819">tRNA processing</keyword>
<keyword evidence="6" id="KW-0479">Metal-binding</keyword>
<dbReference type="PANTHER" id="PTHR33540:SF2">
    <property type="entry name" value="TRNA THREONYLCARBAMOYLADENOSINE BIOSYNTHESIS PROTEIN TSAE"/>
    <property type="match status" value="1"/>
</dbReference>
<dbReference type="HOGENOM" id="CLU_087829_5_0_7"/>
<evidence type="ECO:0000256" key="3">
    <source>
        <dbReference type="ARBA" id="ARBA00019010"/>
    </source>
</evidence>
<dbReference type="InterPro" id="IPR003442">
    <property type="entry name" value="T6A_TsaE"/>
</dbReference>
<evidence type="ECO:0000313" key="11">
    <source>
        <dbReference type="EMBL" id="AFM25662.1"/>
    </source>
</evidence>
<dbReference type="EMBL" id="CP003360">
    <property type="protein sequence ID" value="AFM25662.1"/>
    <property type="molecule type" value="Genomic_DNA"/>
</dbReference>
<keyword evidence="9" id="KW-0460">Magnesium</keyword>
<organism evidence="11 12">
    <name type="scientific">Desulfomonile tiedjei (strain ATCC 49306 / DSM 6799 / DCB-1)</name>
    <dbReference type="NCBI Taxonomy" id="706587"/>
    <lineage>
        <taxon>Bacteria</taxon>
        <taxon>Pseudomonadati</taxon>
        <taxon>Thermodesulfobacteriota</taxon>
        <taxon>Desulfomonilia</taxon>
        <taxon>Desulfomonilales</taxon>
        <taxon>Desulfomonilaceae</taxon>
        <taxon>Desulfomonile</taxon>
    </lineage>
</organism>
<name>I4C7X1_DESTA</name>
<gene>
    <name evidence="11" type="ordered locus">Desti_2996</name>
</gene>
<dbReference type="PANTHER" id="PTHR33540">
    <property type="entry name" value="TRNA THREONYLCARBAMOYLADENOSINE BIOSYNTHESIS PROTEIN TSAE"/>
    <property type="match status" value="1"/>
</dbReference>
<dbReference type="SUPFAM" id="SSF52540">
    <property type="entry name" value="P-loop containing nucleoside triphosphate hydrolases"/>
    <property type="match status" value="1"/>
</dbReference>
<dbReference type="Proteomes" id="UP000006055">
    <property type="component" value="Chromosome"/>
</dbReference>
<dbReference type="Pfam" id="PF02367">
    <property type="entry name" value="TsaE"/>
    <property type="match status" value="1"/>
</dbReference>
<dbReference type="AlphaFoldDB" id="I4C7X1"/>
<dbReference type="PATRIC" id="fig|706587.4.peg.3402"/>
<dbReference type="GO" id="GO:0002949">
    <property type="term" value="P:tRNA threonylcarbamoyladenosine modification"/>
    <property type="evidence" value="ECO:0007669"/>
    <property type="project" value="InterPro"/>
</dbReference>
<evidence type="ECO:0000256" key="4">
    <source>
        <dbReference type="ARBA" id="ARBA00022490"/>
    </source>
</evidence>
<reference evidence="12" key="1">
    <citation type="submission" date="2012-06" db="EMBL/GenBank/DDBJ databases">
        <title>Complete sequence of chromosome of Desulfomonile tiedjei DSM 6799.</title>
        <authorList>
            <person name="Lucas S."/>
            <person name="Copeland A."/>
            <person name="Lapidus A."/>
            <person name="Glavina del Rio T."/>
            <person name="Dalin E."/>
            <person name="Tice H."/>
            <person name="Bruce D."/>
            <person name="Goodwin L."/>
            <person name="Pitluck S."/>
            <person name="Peters L."/>
            <person name="Ovchinnikova G."/>
            <person name="Zeytun A."/>
            <person name="Lu M."/>
            <person name="Kyrpides N."/>
            <person name="Mavromatis K."/>
            <person name="Ivanova N."/>
            <person name="Brettin T."/>
            <person name="Detter J.C."/>
            <person name="Han C."/>
            <person name="Larimer F."/>
            <person name="Land M."/>
            <person name="Hauser L."/>
            <person name="Markowitz V."/>
            <person name="Cheng J.-F."/>
            <person name="Hugenholtz P."/>
            <person name="Woyke T."/>
            <person name="Wu D."/>
            <person name="Spring S."/>
            <person name="Schroeder M."/>
            <person name="Brambilla E."/>
            <person name="Klenk H.-P."/>
            <person name="Eisen J.A."/>
        </authorList>
    </citation>
    <scope>NUCLEOTIDE SEQUENCE [LARGE SCALE GENOMIC DNA]</scope>
    <source>
        <strain evidence="12">ATCC 49306 / DSM 6799 / DCB-1</strain>
    </source>
</reference>